<feature type="compositionally biased region" description="Acidic residues" evidence="3">
    <location>
        <begin position="109"/>
        <end position="118"/>
    </location>
</feature>
<feature type="compositionally biased region" description="Acidic residues" evidence="3">
    <location>
        <begin position="124"/>
        <end position="140"/>
    </location>
</feature>
<name>A0A3B3HP67_ORYLA</name>
<protein>
    <recommendedName>
        <fullName evidence="4">SH2 domain-containing protein</fullName>
    </recommendedName>
</protein>
<dbReference type="InParanoid" id="A0A3B3HP67"/>
<keyword evidence="6" id="KW-1185">Reference proteome</keyword>
<feature type="region of interest" description="Disordered" evidence="3">
    <location>
        <begin position="361"/>
        <end position="382"/>
    </location>
</feature>
<evidence type="ECO:0000256" key="1">
    <source>
        <dbReference type="ARBA" id="ARBA00022999"/>
    </source>
</evidence>
<dbReference type="Bgee" id="ENSORLG00000024003">
    <property type="expression patterns" value="Expressed in pharyngeal gill and 11 other cell types or tissues"/>
</dbReference>
<sequence length="504" mass="55601">MSSERPSRLEVMGWGPQQLADYLKRRNLPGCDKVVLKNSISGARFVNLTDSDFQKFPKLQAPMISKLSNEIRRNEGKRSLFGKKQAPVFPDAGFCSTDTSSEAQGWSDNEFEDDDDYESPYSDEKEESDNYESPSEDPSNEYEPPPSAPSDDGVTKFYPTSPIGEGDYIDKRDNHTSNMSAPPALSPRPLASTLPGHSSRDHSESSFRREPSPHCVGRAPGKFPAEPPQICRSSKPGREPGSNSFNSREAQNSAPERSGGHSWRPQPDPSDPPARSKPPPVLPPSSTSIGRSNSSARPPPNRYPGPAEQTQKEVSKHSTFPLHNKSLAPRPGIPGIHSESMPSAGSLPHKLSSAIAEHRGSFVGSERQTPRPPLPTNTHMQDLDPRWYAGMVTRGQAEACLKQVHKDGAYLVRDSIRQKANQPFTLMVFYQDKVYNIQIRQENQVFQLGTGLKSQESFSSVAEIISLYSHSPLLLIDAKNRGSGQQNQCLLSDPVANYITGQKW</sequence>
<evidence type="ECO:0000259" key="4">
    <source>
        <dbReference type="PROSITE" id="PS50001"/>
    </source>
</evidence>
<dbReference type="PANTHER" id="PTHR14098">
    <property type="entry name" value="SH2 DOMAIN CONTAINING PROTEIN"/>
    <property type="match status" value="1"/>
</dbReference>
<dbReference type="PROSITE" id="PS50001">
    <property type="entry name" value="SH2"/>
    <property type="match status" value="1"/>
</dbReference>
<evidence type="ECO:0000256" key="2">
    <source>
        <dbReference type="PROSITE-ProRule" id="PRU00191"/>
    </source>
</evidence>
<dbReference type="FunFam" id="3.30.505.10:FF:000016">
    <property type="entry name" value="B-cell linker protein isoform 2"/>
    <property type="match status" value="1"/>
</dbReference>
<feature type="domain" description="SH2" evidence="4">
    <location>
        <begin position="387"/>
        <end position="495"/>
    </location>
</feature>
<feature type="region of interest" description="Disordered" evidence="3">
    <location>
        <begin position="74"/>
        <end position="348"/>
    </location>
</feature>
<dbReference type="STRING" id="8090.ENSORLP00000033081"/>
<evidence type="ECO:0000256" key="3">
    <source>
        <dbReference type="SAM" id="MobiDB-lite"/>
    </source>
</evidence>
<reference evidence="5" key="3">
    <citation type="submission" date="2025-09" db="UniProtKB">
        <authorList>
            <consortium name="Ensembl"/>
        </authorList>
    </citation>
    <scope>IDENTIFICATION</scope>
    <source>
        <strain evidence="5">Hd-rR</strain>
    </source>
</reference>
<dbReference type="AlphaFoldDB" id="A0A3B3HP67"/>
<dbReference type="GeneTree" id="ENSGT00940000156835"/>
<dbReference type="GO" id="GO:0007169">
    <property type="term" value="P:cell surface receptor protein tyrosine kinase signaling pathway"/>
    <property type="evidence" value="ECO:0000318"/>
    <property type="project" value="GO_Central"/>
</dbReference>
<dbReference type="Pfam" id="PF00017">
    <property type="entry name" value="SH2"/>
    <property type="match status" value="1"/>
</dbReference>
<dbReference type="GO" id="GO:0005737">
    <property type="term" value="C:cytoplasm"/>
    <property type="evidence" value="ECO:0007669"/>
    <property type="project" value="UniProtKB-ARBA"/>
</dbReference>
<evidence type="ECO:0000313" key="6">
    <source>
        <dbReference type="Proteomes" id="UP000001038"/>
    </source>
</evidence>
<dbReference type="Gene3D" id="1.10.150.50">
    <property type="entry name" value="Transcription Factor, Ets-1"/>
    <property type="match status" value="1"/>
</dbReference>
<organism evidence="5 6">
    <name type="scientific">Oryzias latipes</name>
    <name type="common">Japanese rice fish</name>
    <name type="synonym">Japanese killifish</name>
    <dbReference type="NCBI Taxonomy" id="8090"/>
    <lineage>
        <taxon>Eukaryota</taxon>
        <taxon>Metazoa</taxon>
        <taxon>Chordata</taxon>
        <taxon>Craniata</taxon>
        <taxon>Vertebrata</taxon>
        <taxon>Euteleostomi</taxon>
        <taxon>Actinopterygii</taxon>
        <taxon>Neopterygii</taxon>
        <taxon>Teleostei</taxon>
        <taxon>Neoteleostei</taxon>
        <taxon>Acanthomorphata</taxon>
        <taxon>Ovalentaria</taxon>
        <taxon>Atherinomorphae</taxon>
        <taxon>Beloniformes</taxon>
        <taxon>Adrianichthyidae</taxon>
        <taxon>Oryziinae</taxon>
        <taxon>Oryzias</taxon>
    </lineage>
</organism>
<feature type="compositionally biased region" description="Polar residues" evidence="3">
    <location>
        <begin position="284"/>
        <end position="296"/>
    </location>
</feature>
<feature type="compositionally biased region" description="Low complexity" evidence="3">
    <location>
        <begin position="180"/>
        <end position="195"/>
    </location>
</feature>
<keyword evidence="1 2" id="KW-0727">SH2 domain</keyword>
<dbReference type="Gene3D" id="3.30.505.10">
    <property type="entry name" value="SH2 domain"/>
    <property type="match status" value="1"/>
</dbReference>
<dbReference type="PANTHER" id="PTHR14098:SF1">
    <property type="entry name" value="LYMPHOCYTE CYTOSOLIC PROTEIN 2"/>
    <property type="match status" value="1"/>
</dbReference>
<dbReference type="InterPro" id="IPR036860">
    <property type="entry name" value="SH2_dom_sf"/>
</dbReference>
<dbReference type="Proteomes" id="UP000001038">
    <property type="component" value="Chromosome 14"/>
</dbReference>
<dbReference type="GO" id="GO:0035556">
    <property type="term" value="P:intracellular signal transduction"/>
    <property type="evidence" value="ECO:0000318"/>
    <property type="project" value="GO_Central"/>
</dbReference>
<evidence type="ECO:0000313" key="5">
    <source>
        <dbReference type="Ensembl" id="ENSORLP00000033081.1"/>
    </source>
</evidence>
<reference evidence="5 6" key="1">
    <citation type="journal article" date="2007" name="Nature">
        <title>The medaka draft genome and insights into vertebrate genome evolution.</title>
        <authorList>
            <person name="Kasahara M."/>
            <person name="Naruse K."/>
            <person name="Sasaki S."/>
            <person name="Nakatani Y."/>
            <person name="Qu W."/>
            <person name="Ahsan B."/>
            <person name="Yamada T."/>
            <person name="Nagayasu Y."/>
            <person name="Doi K."/>
            <person name="Kasai Y."/>
            <person name="Jindo T."/>
            <person name="Kobayashi D."/>
            <person name="Shimada A."/>
            <person name="Toyoda A."/>
            <person name="Kuroki Y."/>
            <person name="Fujiyama A."/>
            <person name="Sasaki T."/>
            <person name="Shimizu A."/>
            <person name="Asakawa S."/>
            <person name="Shimizu N."/>
            <person name="Hashimoto S."/>
            <person name="Yang J."/>
            <person name="Lee Y."/>
            <person name="Matsushima K."/>
            <person name="Sugano S."/>
            <person name="Sakaizumi M."/>
            <person name="Narita T."/>
            <person name="Ohishi K."/>
            <person name="Haga S."/>
            <person name="Ohta F."/>
            <person name="Nomoto H."/>
            <person name="Nogata K."/>
            <person name="Morishita T."/>
            <person name="Endo T."/>
            <person name="Shin-I T."/>
            <person name="Takeda H."/>
            <person name="Morishita S."/>
            <person name="Kohara Y."/>
        </authorList>
    </citation>
    <scope>NUCLEOTIDE SEQUENCE [LARGE SCALE GENOMIC DNA]</scope>
    <source>
        <strain evidence="5 6">Hd-rR</strain>
    </source>
</reference>
<feature type="compositionally biased region" description="Pro residues" evidence="3">
    <location>
        <begin position="266"/>
        <end position="283"/>
    </location>
</feature>
<dbReference type="Ensembl" id="ENSORLT00000029686.1">
    <property type="protein sequence ID" value="ENSORLP00000033081.1"/>
    <property type="gene ID" value="ENSORLG00000024003.1"/>
</dbReference>
<feature type="compositionally biased region" description="Polar residues" evidence="3">
    <location>
        <begin position="96"/>
        <end position="107"/>
    </location>
</feature>
<dbReference type="InterPro" id="IPR013761">
    <property type="entry name" value="SAM/pointed_sf"/>
</dbReference>
<gene>
    <name evidence="5" type="primary">lcp2a</name>
</gene>
<dbReference type="OrthoDB" id="9934029at2759"/>
<dbReference type="InterPro" id="IPR051751">
    <property type="entry name" value="Immunoreceptor_sig_adapters"/>
</dbReference>
<dbReference type="SMART" id="SM00252">
    <property type="entry name" value="SH2"/>
    <property type="match status" value="1"/>
</dbReference>
<accession>A0A3B3HP67</accession>
<feature type="compositionally biased region" description="Basic and acidic residues" evidence="3">
    <location>
        <begin position="198"/>
        <end position="212"/>
    </location>
</feature>
<feature type="compositionally biased region" description="Polar residues" evidence="3">
    <location>
        <begin position="241"/>
        <end position="255"/>
    </location>
</feature>
<dbReference type="SUPFAM" id="SSF47769">
    <property type="entry name" value="SAM/Pointed domain"/>
    <property type="match status" value="1"/>
</dbReference>
<proteinExistence type="predicted"/>
<dbReference type="SUPFAM" id="SSF55550">
    <property type="entry name" value="SH2 domain"/>
    <property type="match status" value="1"/>
</dbReference>
<reference evidence="5" key="2">
    <citation type="submission" date="2025-08" db="UniProtKB">
        <authorList>
            <consortium name="Ensembl"/>
        </authorList>
    </citation>
    <scope>IDENTIFICATION</scope>
    <source>
        <strain evidence="5">Hd-rR</strain>
    </source>
</reference>
<dbReference type="InterPro" id="IPR000980">
    <property type="entry name" value="SH2"/>
</dbReference>